<sequence>MATPQAQVDLSDKAAEAFQDFFGQLYTFFETVWTRFWKNGYASIAQMSGKRWTKVIGSVVFYLIVRPYIEKLFKWMHDRDRRKEKEKKEKERAEFGKVKVSANSLRSGGGGGGGDKGKVLGEVENTDDELEDEEDVMAAASGVPEWNKMARKRQKNYIKNVKKDQRAEDLSREQIMELLDWSEDEEHAPQEKKDL</sequence>
<proteinExistence type="predicted"/>
<reference evidence="1" key="2">
    <citation type="journal article" date="2023" name="IMA Fungus">
        <title>Comparative genomic study of the Penicillium genus elucidates a diverse pangenome and 15 lateral gene transfer events.</title>
        <authorList>
            <person name="Petersen C."/>
            <person name="Sorensen T."/>
            <person name="Nielsen M.R."/>
            <person name="Sondergaard T.E."/>
            <person name="Sorensen J.L."/>
            <person name="Fitzpatrick D.A."/>
            <person name="Frisvad J.C."/>
            <person name="Nielsen K.L."/>
        </authorList>
    </citation>
    <scope>NUCLEOTIDE SEQUENCE</scope>
    <source>
        <strain evidence="1">IBT 35673</strain>
    </source>
</reference>
<evidence type="ECO:0000313" key="1">
    <source>
        <dbReference type="EMBL" id="KAJ5329674.1"/>
    </source>
</evidence>
<dbReference type="Proteomes" id="UP001147695">
    <property type="component" value="Unassembled WGS sequence"/>
</dbReference>
<dbReference type="EMBL" id="JAPZBQ010000005">
    <property type="protein sequence ID" value="KAJ5329674.1"/>
    <property type="molecule type" value="Genomic_DNA"/>
</dbReference>
<dbReference type="GO" id="GO:0015031">
    <property type="term" value="P:protein transport"/>
    <property type="evidence" value="ECO:0007669"/>
    <property type="project" value="TreeGrafter"/>
</dbReference>
<name>A0A9W9UBT7_PENBR</name>
<evidence type="ECO:0000313" key="2">
    <source>
        <dbReference type="Proteomes" id="UP001147695"/>
    </source>
</evidence>
<dbReference type="Pfam" id="PF07543">
    <property type="entry name" value="PGA2"/>
    <property type="match status" value="1"/>
</dbReference>
<dbReference type="PANTHER" id="PTHR28199:SF1">
    <property type="entry name" value="PROCESSING OF GAS1 AND ALP PROTEIN 2"/>
    <property type="match status" value="1"/>
</dbReference>
<accession>A0A9W9UBT7</accession>
<dbReference type="AlphaFoldDB" id="A0A9W9UBT7"/>
<gene>
    <name evidence="1" type="ORF">N7452_010064</name>
</gene>
<organism evidence="1 2">
    <name type="scientific">Penicillium brevicompactum</name>
    <dbReference type="NCBI Taxonomy" id="5074"/>
    <lineage>
        <taxon>Eukaryota</taxon>
        <taxon>Fungi</taxon>
        <taxon>Dikarya</taxon>
        <taxon>Ascomycota</taxon>
        <taxon>Pezizomycotina</taxon>
        <taxon>Eurotiomycetes</taxon>
        <taxon>Eurotiomycetidae</taxon>
        <taxon>Eurotiales</taxon>
        <taxon>Aspergillaceae</taxon>
        <taxon>Penicillium</taxon>
    </lineage>
</organism>
<reference evidence="1" key="1">
    <citation type="submission" date="2022-12" db="EMBL/GenBank/DDBJ databases">
        <authorList>
            <person name="Petersen C."/>
        </authorList>
    </citation>
    <scope>NUCLEOTIDE SEQUENCE</scope>
    <source>
        <strain evidence="1">IBT 35673</strain>
    </source>
</reference>
<dbReference type="InterPro" id="IPR011431">
    <property type="entry name" value="Trafficking_Pga2"/>
</dbReference>
<protein>
    <submittedName>
        <fullName evidence="1">Protein trafficking Pga2</fullName>
    </submittedName>
</protein>
<dbReference type="PANTHER" id="PTHR28199">
    <property type="entry name" value="PROCESSING OF GAS1 AND ALP PROTEIN 2"/>
    <property type="match status" value="1"/>
</dbReference>
<comment type="caution">
    <text evidence="1">The sequence shown here is derived from an EMBL/GenBank/DDBJ whole genome shotgun (WGS) entry which is preliminary data.</text>
</comment>